<dbReference type="Proteomes" id="UP001321047">
    <property type="component" value="Unassembled WGS sequence"/>
</dbReference>
<sequence length="545" mass="58585">MVTRWSRRAVQYLALVVVTTAVFTVAYNVGMAVWEDRPQPLIRSLEVVFQSFTTTGYGQDAPWETAQMNVLVIGMQLAGIGLILAAINAFVVPWFQTAFETSPPTTAPELENHVIICGYTPRTESFATELEARNRSFVVVESDLESANELHEAGWPVVHDDPESIDVLERVGIDEAAAVVADAPDDVNASIVLSVREVDSEIPVITVVEDEELGEYHRIAGADEVLSPRQLVGESLAQRVPTAVTTAVDESASISDELELVEVSIAAGSELCDRSIEDCRFPDQFGVRVVGAWMNGDLVSPVEPEFEIDPNTRLLVAGAPDDVDTLRAEAASNVRELARQRVLIAGYGESGAAADTAFTGTNTDVTVLDVEEKPGVDIVGDAREPSTLREAGVEDASAVIVTVGDDTTAIFTTLIVRDLNPDVDVFVRANEEADVAKLYRAGADDVQSLATVSGRMMAATVSEGEAALAFDKQIRVVTVPAGDLAGRTPADADVEHQTGTTLLAVVRDGEAITGVDRREIELERDDELVLAGTDESISQFERTFE</sequence>
<keyword evidence="5" id="KW-1133">Transmembrane helix</keyword>
<evidence type="ECO:0000256" key="3">
    <source>
        <dbReference type="ARBA" id="ARBA00022958"/>
    </source>
</evidence>
<dbReference type="GO" id="GO:0005886">
    <property type="term" value="C:plasma membrane"/>
    <property type="evidence" value="ECO:0007669"/>
    <property type="project" value="InterPro"/>
</dbReference>
<evidence type="ECO:0000256" key="5">
    <source>
        <dbReference type="SAM" id="Phobius"/>
    </source>
</evidence>
<feature type="domain" description="RCK N-terminal" evidence="6">
    <location>
        <begin position="111"/>
        <end position="227"/>
    </location>
</feature>
<reference evidence="8 9" key="1">
    <citation type="submission" date="2022-09" db="EMBL/GenBank/DDBJ databases">
        <title>Enrichment on poylsaccharides allowed isolation of novel metabolic and taxonomic groups of Haloarchaea.</title>
        <authorList>
            <person name="Sorokin D.Y."/>
            <person name="Elcheninov A.G."/>
            <person name="Khizhniak T.V."/>
            <person name="Kolganova T.V."/>
            <person name="Kublanov I.V."/>
        </authorList>
    </citation>
    <scope>NUCLEOTIDE SEQUENCE [LARGE SCALE GENOMIC DNA]</scope>
    <source>
        <strain evidence="8 9">AArc-curdl1</strain>
    </source>
</reference>
<proteinExistence type="predicted"/>
<feature type="transmembrane region" description="Helical" evidence="5">
    <location>
        <begin position="70"/>
        <end position="95"/>
    </location>
</feature>
<dbReference type="AlphaFoldDB" id="A0AAP2Z5R1"/>
<keyword evidence="2" id="KW-0633">Potassium transport</keyword>
<dbReference type="InterPro" id="IPR006037">
    <property type="entry name" value="RCK_C"/>
</dbReference>
<dbReference type="Pfam" id="PF02254">
    <property type="entry name" value="TrkA_N"/>
    <property type="match status" value="2"/>
</dbReference>
<dbReference type="PANTHER" id="PTHR43833">
    <property type="entry name" value="POTASSIUM CHANNEL PROTEIN 2-RELATED-RELATED"/>
    <property type="match status" value="1"/>
</dbReference>
<keyword evidence="5" id="KW-0812">Transmembrane</keyword>
<name>A0AAP2Z5R1_9EURY</name>
<keyword evidence="5" id="KW-0472">Membrane</keyword>
<keyword evidence="4" id="KW-0520">NAD</keyword>
<evidence type="ECO:0000259" key="6">
    <source>
        <dbReference type="PROSITE" id="PS51201"/>
    </source>
</evidence>
<dbReference type="SUPFAM" id="SSF81324">
    <property type="entry name" value="Voltage-gated potassium channels"/>
    <property type="match status" value="1"/>
</dbReference>
<dbReference type="SUPFAM" id="SSF116726">
    <property type="entry name" value="TrkA C-terminal domain-like"/>
    <property type="match status" value="2"/>
</dbReference>
<dbReference type="InterPro" id="IPR036291">
    <property type="entry name" value="NAD(P)-bd_dom_sf"/>
</dbReference>
<dbReference type="InterPro" id="IPR006036">
    <property type="entry name" value="K_uptake_TrkA"/>
</dbReference>
<gene>
    <name evidence="8" type="ORF">OB919_01490</name>
</gene>
<evidence type="ECO:0000259" key="7">
    <source>
        <dbReference type="PROSITE" id="PS51202"/>
    </source>
</evidence>
<dbReference type="InterPro" id="IPR003148">
    <property type="entry name" value="RCK_N"/>
</dbReference>
<evidence type="ECO:0000313" key="9">
    <source>
        <dbReference type="Proteomes" id="UP001321047"/>
    </source>
</evidence>
<dbReference type="GO" id="GO:0015079">
    <property type="term" value="F:potassium ion transmembrane transporter activity"/>
    <property type="evidence" value="ECO:0007669"/>
    <property type="project" value="InterPro"/>
</dbReference>
<dbReference type="Gene3D" id="3.30.70.1450">
    <property type="entry name" value="Regulator of K+ conductance, C-terminal domain"/>
    <property type="match status" value="2"/>
</dbReference>
<organism evidence="8 9">
    <name type="scientific">Natronosalvus hydrolyticus</name>
    <dbReference type="NCBI Taxonomy" id="2979988"/>
    <lineage>
        <taxon>Archaea</taxon>
        <taxon>Methanobacteriati</taxon>
        <taxon>Methanobacteriota</taxon>
        <taxon>Stenosarchaea group</taxon>
        <taxon>Halobacteria</taxon>
        <taxon>Halobacteriales</taxon>
        <taxon>Natrialbaceae</taxon>
        <taxon>Natronosalvus</taxon>
    </lineage>
</organism>
<dbReference type="Pfam" id="PF02080">
    <property type="entry name" value="TrkA_C"/>
    <property type="match status" value="2"/>
</dbReference>
<feature type="transmembrane region" description="Helical" evidence="5">
    <location>
        <begin position="12"/>
        <end position="34"/>
    </location>
</feature>
<evidence type="ECO:0000313" key="8">
    <source>
        <dbReference type="EMBL" id="MCU4750663.1"/>
    </source>
</evidence>
<keyword evidence="2" id="KW-0813">Transport</keyword>
<feature type="domain" description="RCK C-terminal" evidence="7">
    <location>
        <begin position="248"/>
        <end position="332"/>
    </location>
</feature>
<comment type="caution">
    <text evidence="8">The sequence shown here is derived from an EMBL/GenBank/DDBJ whole genome shotgun (WGS) entry which is preliminary data.</text>
</comment>
<feature type="domain" description="RCK C-terminal" evidence="7">
    <location>
        <begin position="461"/>
        <end position="545"/>
    </location>
</feature>
<accession>A0AAP2Z5R1</accession>
<dbReference type="InterPro" id="IPR050721">
    <property type="entry name" value="Trk_Ktr_HKT_K-transport"/>
</dbReference>
<dbReference type="SUPFAM" id="SSF51735">
    <property type="entry name" value="NAD(P)-binding Rossmann-fold domains"/>
    <property type="match status" value="2"/>
</dbReference>
<keyword evidence="3" id="KW-0630">Potassium</keyword>
<dbReference type="InterPro" id="IPR036721">
    <property type="entry name" value="RCK_C_sf"/>
</dbReference>
<keyword evidence="9" id="KW-1185">Reference proteome</keyword>
<dbReference type="PROSITE" id="PS51201">
    <property type="entry name" value="RCK_N"/>
    <property type="match status" value="2"/>
</dbReference>
<evidence type="ECO:0000256" key="4">
    <source>
        <dbReference type="ARBA" id="ARBA00023027"/>
    </source>
</evidence>
<dbReference type="RefSeq" id="WP_342805665.1">
    <property type="nucleotide sequence ID" value="NZ_JAOPJZ010000001.1"/>
</dbReference>
<evidence type="ECO:0000256" key="1">
    <source>
        <dbReference type="ARBA" id="ARBA00003660"/>
    </source>
</evidence>
<dbReference type="PROSITE" id="PS51202">
    <property type="entry name" value="RCK_C"/>
    <property type="match status" value="2"/>
</dbReference>
<dbReference type="Gene3D" id="1.10.287.70">
    <property type="match status" value="1"/>
</dbReference>
<dbReference type="EMBL" id="JAOPJZ010000001">
    <property type="protein sequence ID" value="MCU4750663.1"/>
    <property type="molecule type" value="Genomic_DNA"/>
</dbReference>
<evidence type="ECO:0000256" key="2">
    <source>
        <dbReference type="ARBA" id="ARBA00022538"/>
    </source>
</evidence>
<dbReference type="PRINTS" id="PR00335">
    <property type="entry name" value="KUPTAKETRKA"/>
</dbReference>
<protein>
    <submittedName>
        <fullName evidence="8">NAD-binding protein</fullName>
    </submittedName>
</protein>
<comment type="function">
    <text evidence="1">Part of a potassium transport system.</text>
</comment>
<dbReference type="PANTHER" id="PTHR43833:SF9">
    <property type="entry name" value="POTASSIUM CHANNEL PROTEIN YUGO-RELATED"/>
    <property type="match status" value="1"/>
</dbReference>
<keyword evidence="2" id="KW-0406">Ion transport</keyword>
<dbReference type="Gene3D" id="3.40.50.720">
    <property type="entry name" value="NAD(P)-binding Rossmann-like Domain"/>
    <property type="match status" value="2"/>
</dbReference>
<feature type="domain" description="RCK N-terminal" evidence="6">
    <location>
        <begin position="339"/>
        <end position="448"/>
    </location>
</feature>